<organism evidence="7 8">
    <name type="scientific">Leptospira saintgironsiae</name>
    <dbReference type="NCBI Taxonomy" id="2023183"/>
    <lineage>
        <taxon>Bacteria</taxon>
        <taxon>Pseudomonadati</taxon>
        <taxon>Spirochaetota</taxon>
        <taxon>Spirochaetia</taxon>
        <taxon>Leptospirales</taxon>
        <taxon>Leptospiraceae</taxon>
        <taxon>Leptospira</taxon>
    </lineage>
</organism>
<comment type="caution">
    <text evidence="7">The sequence shown here is derived from an EMBL/GenBank/DDBJ whole genome shotgun (WGS) entry which is preliminary data.</text>
</comment>
<evidence type="ECO:0000256" key="6">
    <source>
        <dbReference type="ARBA" id="ARBA00024207"/>
    </source>
</evidence>
<keyword evidence="1" id="KW-0597">Phosphoprotein</keyword>
<accession>A0A2M9Y9A0</accession>
<evidence type="ECO:0000313" key="8">
    <source>
        <dbReference type="Proteomes" id="UP000231926"/>
    </source>
</evidence>
<sequence length="122" mass="14201">MSEEIKERFEFILESISLIETRFNKIKFPEDLINSEDGITILDSIAMRLQAIGDNVKSISKLDPSFLSKYPVTDWVKMMRMRDIISHHYEGLDHEIIFSICKDKLKDLKSSVIDILNTFNGF</sequence>
<comment type="similarity">
    <text evidence="6">Belongs to the HepT RNase toxin family.</text>
</comment>
<evidence type="ECO:0000256" key="4">
    <source>
        <dbReference type="ARBA" id="ARBA00022741"/>
    </source>
</evidence>
<name>A0A2M9Y9A0_9LEPT</name>
<proteinExistence type="inferred from homology"/>
<dbReference type="EMBL" id="NPDR01000007">
    <property type="protein sequence ID" value="PJZ48151.1"/>
    <property type="molecule type" value="Genomic_DNA"/>
</dbReference>
<evidence type="ECO:0000313" key="7">
    <source>
        <dbReference type="EMBL" id="PJZ48151.1"/>
    </source>
</evidence>
<dbReference type="PANTHER" id="PTHR34139">
    <property type="entry name" value="UPF0331 PROTEIN MJ0127"/>
    <property type="match status" value="1"/>
</dbReference>
<dbReference type="GO" id="GO:0000166">
    <property type="term" value="F:nucleotide binding"/>
    <property type="evidence" value="ECO:0007669"/>
    <property type="project" value="UniProtKB-KW"/>
</dbReference>
<dbReference type="InterPro" id="IPR037038">
    <property type="entry name" value="HepT-like_sf"/>
</dbReference>
<keyword evidence="2" id="KW-1277">Toxin-antitoxin system</keyword>
<dbReference type="Proteomes" id="UP000231926">
    <property type="component" value="Unassembled WGS sequence"/>
</dbReference>
<evidence type="ECO:0000256" key="5">
    <source>
        <dbReference type="ARBA" id="ARBA00022801"/>
    </source>
</evidence>
<dbReference type="PANTHER" id="PTHR34139:SF1">
    <property type="entry name" value="RNASE MJ1380-RELATED"/>
    <property type="match status" value="1"/>
</dbReference>
<evidence type="ECO:0000256" key="3">
    <source>
        <dbReference type="ARBA" id="ARBA00022722"/>
    </source>
</evidence>
<gene>
    <name evidence="7" type="ORF">CH362_15280</name>
</gene>
<keyword evidence="5" id="KW-0378">Hydrolase</keyword>
<reference evidence="7 8" key="1">
    <citation type="submission" date="2017-07" db="EMBL/GenBank/DDBJ databases">
        <title>Leptospira spp. isolated from tropical soils.</title>
        <authorList>
            <person name="Thibeaux R."/>
            <person name="Iraola G."/>
            <person name="Ferres I."/>
            <person name="Bierque E."/>
            <person name="Girault D."/>
            <person name="Soupe-Gilbert M.-E."/>
            <person name="Picardeau M."/>
            <person name="Goarant C."/>
        </authorList>
    </citation>
    <scope>NUCLEOTIDE SEQUENCE [LARGE SCALE GENOMIC DNA]</scope>
    <source>
        <strain evidence="7 8">FH4-C-A2</strain>
    </source>
</reference>
<dbReference type="GO" id="GO:0110001">
    <property type="term" value="C:toxin-antitoxin complex"/>
    <property type="evidence" value="ECO:0007669"/>
    <property type="project" value="InterPro"/>
</dbReference>
<evidence type="ECO:0000256" key="2">
    <source>
        <dbReference type="ARBA" id="ARBA00022649"/>
    </source>
</evidence>
<dbReference type="AlphaFoldDB" id="A0A2M9Y9A0"/>
<dbReference type="RefSeq" id="WP_100711198.1">
    <property type="nucleotide sequence ID" value="NZ_NPDR01000007.1"/>
</dbReference>
<dbReference type="Pfam" id="PF01934">
    <property type="entry name" value="HepT-like"/>
    <property type="match status" value="1"/>
</dbReference>
<evidence type="ECO:0000256" key="1">
    <source>
        <dbReference type="ARBA" id="ARBA00022553"/>
    </source>
</evidence>
<dbReference type="OrthoDB" id="9802833at2"/>
<keyword evidence="3" id="KW-0540">Nuclease</keyword>
<protein>
    <submittedName>
        <fullName evidence="7">Toxin-antitoxin system antitoxin subunit</fullName>
    </submittedName>
</protein>
<dbReference type="InterPro" id="IPR051813">
    <property type="entry name" value="HepT_RNase_toxin"/>
</dbReference>
<dbReference type="GO" id="GO:0004540">
    <property type="term" value="F:RNA nuclease activity"/>
    <property type="evidence" value="ECO:0007669"/>
    <property type="project" value="InterPro"/>
</dbReference>
<dbReference type="InterPro" id="IPR008201">
    <property type="entry name" value="HepT-like"/>
</dbReference>
<dbReference type="Gene3D" id="1.20.120.580">
    <property type="entry name" value="bsu32300-like"/>
    <property type="match status" value="1"/>
</dbReference>
<keyword evidence="8" id="KW-1185">Reference proteome</keyword>
<keyword evidence="4" id="KW-0547">Nucleotide-binding</keyword>
<dbReference type="GO" id="GO:0016787">
    <property type="term" value="F:hydrolase activity"/>
    <property type="evidence" value="ECO:0007669"/>
    <property type="project" value="UniProtKB-KW"/>
</dbReference>